<gene>
    <name evidence="10" type="ORF">ONE63_002242</name>
</gene>
<feature type="domain" description="Peptidase S1" evidence="9">
    <location>
        <begin position="39"/>
        <end position="275"/>
    </location>
</feature>
<dbReference type="InterPro" id="IPR009003">
    <property type="entry name" value="Peptidase_S1_PA"/>
</dbReference>
<keyword evidence="2" id="KW-0645">Protease</keyword>
<dbReference type="GO" id="GO:0006508">
    <property type="term" value="P:proteolysis"/>
    <property type="evidence" value="ECO:0007669"/>
    <property type="project" value="UniProtKB-KW"/>
</dbReference>
<evidence type="ECO:0000256" key="1">
    <source>
        <dbReference type="ARBA" id="ARBA00007664"/>
    </source>
</evidence>
<evidence type="ECO:0000256" key="4">
    <source>
        <dbReference type="ARBA" id="ARBA00022801"/>
    </source>
</evidence>
<dbReference type="PRINTS" id="PR00722">
    <property type="entry name" value="CHYMOTRYPSIN"/>
</dbReference>
<dbReference type="PANTHER" id="PTHR24276">
    <property type="entry name" value="POLYSERASE-RELATED"/>
    <property type="match status" value="1"/>
</dbReference>
<dbReference type="PROSITE" id="PS51257">
    <property type="entry name" value="PROKAR_LIPOPROTEIN"/>
    <property type="match status" value="1"/>
</dbReference>
<dbReference type="Pfam" id="PF00089">
    <property type="entry name" value="Trypsin"/>
    <property type="match status" value="1"/>
</dbReference>
<keyword evidence="6" id="KW-0865">Zymogen</keyword>
<accession>A0AAV7X8A4</accession>
<dbReference type="EMBL" id="JAPTSV010000012">
    <property type="protein sequence ID" value="KAJ1521906.1"/>
    <property type="molecule type" value="Genomic_DNA"/>
</dbReference>
<dbReference type="InterPro" id="IPR050430">
    <property type="entry name" value="Peptidase_S1"/>
</dbReference>
<evidence type="ECO:0000256" key="7">
    <source>
        <dbReference type="ARBA" id="ARBA00023157"/>
    </source>
</evidence>
<dbReference type="GO" id="GO:0004252">
    <property type="term" value="F:serine-type endopeptidase activity"/>
    <property type="evidence" value="ECO:0007669"/>
    <property type="project" value="InterPro"/>
</dbReference>
<keyword evidence="3 8" id="KW-0732">Signal</keyword>
<keyword evidence="7" id="KW-1015">Disulfide bond</keyword>
<keyword evidence="4" id="KW-0378">Hydrolase</keyword>
<dbReference type="Gene3D" id="2.40.10.10">
    <property type="entry name" value="Trypsin-like serine proteases"/>
    <property type="match status" value="1"/>
</dbReference>
<evidence type="ECO:0000313" key="11">
    <source>
        <dbReference type="Proteomes" id="UP001075354"/>
    </source>
</evidence>
<dbReference type="PROSITE" id="PS50240">
    <property type="entry name" value="TRYPSIN_DOM"/>
    <property type="match status" value="1"/>
</dbReference>
<evidence type="ECO:0000313" key="10">
    <source>
        <dbReference type="EMBL" id="KAJ1521906.1"/>
    </source>
</evidence>
<evidence type="ECO:0000256" key="3">
    <source>
        <dbReference type="ARBA" id="ARBA00022729"/>
    </source>
</evidence>
<evidence type="ECO:0000256" key="2">
    <source>
        <dbReference type="ARBA" id="ARBA00022670"/>
    </source>
</evidence>
<dbReference type="SMART" id="SM00020">
    <property type="entry name" value="Tryp_SPc"/>
    <property type="match status" value="1"/>
</dbReference>
<dbReference type="InterPro" id="IPR001314">
    <property type="entry name" value="Peptidase_S1A"/>
</dbReference>
<keyword evidence="11" id="KW-1185">Reference proteome</keyword>
<dbReference type="SUPFAM" id="SSF50494">
    <property type="entry name" value="Trypsin-like serine proteases"/>
    <property type="match status" value="1"/>
</dbReference>
<feature type="chain" id="PRO_5043720319" description="Peptidase S1 domain-containing protein" evidence="8">
    <location>
        <begin position="30"/>
        <end position="276"/>
    </location>
</feature>
<proteinExistence type="inferred from homology"/>
<keyword evidence="5" id="KW-0720">Serine protease</keyword>
<evidence type="ECO:0000256" key="5">
    <source>
        <dbReference type="ARBA" id="ARBA00022825"/>
    </source>
</evidence>
<dbReference type="AlphaFoldDB" id="A0AAV7X8A4"/>
<dbReference type="CDD" id="cd00190">
    <property type="entry name" value="Tryp_SPc"/>
    <property type="match status" value="1"/>
</dbReference>
<reference evidence="10" key="1">
    <citation type="submission" date="2022-12" db="EMBL/GenBank/DDBJ databases">
        <title>Chromosome-level genome assembly of the bean flower thrips Megalurothrips usitatus.</title>
        <authorList>
            <person name="Ma L."/>
            <person name="Liu Q."/>
            <person name="Li H."/>
            <person name="Cai W."/>
        </authorList>
    </citation>
    <scope>NUCLEOTIDE SEQUENCE</scope>
    <source>
        <strain evidence="10">Cailab_2022a</strain>
    </source>
</reference>
<comment type="similarity">
    <text evidence="1">Belongs to the peptidase S1 family.</text>
</comment>
<evidence type="ECO:0000259" key="9">
    <source>
        <dbReference type="PROSITE" id="PS50240"/>
    </source>
</evidence>
<protein>
    <recommendedName>
        <fullName evidence="9">Peptidase S1 domain-containing protein</fullName>
    </recommendedName>
</protein>
<dbReference type="InterPro" id="IPR018114">
    <property type="entry name" value="TRYPSIN_HIS"/>
</dbReference>
<dbReference type="FunFam" id="2.40.10.10:FF:000077">
    <property type="entry name" value="Predicted protein"/>
    <property type="match status" value="1"/>
</dbReference>
<organism evidence="10 11">
    <name type="scientific">Megalurothrips usitatus</name>
    <name type="common">bean blossom thrips</name>
    <dbReference type="NCBI Taxonomy" id="439358"/>
    <lineage>
        <taxon>Eukaryota</taxon>
        <taxon>Metazoa</taxon>
        <taxon>Ecdysozoa</taxon>
        <taxon>Arthropoda</taxon>
        <taxon>Hexapoda</taxon>
        <taxon>Insecta</taxon>
        <taxon>Pterygota</taxon>
        <taxon>Neoptera</taxon>
        <taxon>Paraneoptera</taxon>
        <taxon>Thysanoptera</taxon>
        <taxon>Terebrantia</taxon>
        <taxon>Thripoidea</taxon>
        <taxon>Thripidae</taxon>
        <taxon>Megalurothrips</taxon>
    </lineage>
</organism>
<dbReference type="InterPro" id="IPR001254">
    <property type="entry name" value="Trypsin_dom"/>
</dbReference>
<dbReference type="InterPro" id="IPR043504">
    <property type="entry name" value="Peptidase_S1_PA_chymotrypsin"/>
</dbReference>
<sequence length="276" mass="29377">MAVPGKRTTATMSRVLCLLVLSALAGCLAAPVDDIDPQIVGGHDADISQYPWQVSFRARGSHICGGAILNKYWILTAAHCVKASVVTSARVVTIYVGSSDVNYGGQVYQAEAIAAHPRYNKRTTQNDVGLVRLSRPIQFSDTVKPTTLVAQGHEVTVNETLTVTGWGVEHEQDYDIPSTLQAVDIPVIDRAACANTYKHIETGYLIDNTMFCAGFAAGGKDSCQKGDSGGPIVNAQNVQVGVVSWGVGCAEAGIPGVYTNLANKVIRSWIKSKTNL</sequence>
<comment type="caution">
    <text evidence="10">The sequence shown here is derived from an EMBL/GenBank/DDBJ whole genome shotgun (WGS) entry which is preliminary data.</text>
</comment>
<dbReference type="PROSITE" id="PS00134">
    <property type="entry name" value="TRYPSIN_HIS"/>
    <property type="match status" value="1"/>
</dbReference>
<dbReference type="PANTHER" id="PTHR24276:SF98">
    <property type="entry name" value="FI18310P1-RELATED"/>
    <property type="match status" value="1"/>
</dbReference>
<evidence type="ECO:0000256" key="6">
    <source>
        <dbReference type="ARBA" id="ARBA00023145"/>
    </source>
</evidence>
<dbReference type="Proteomes" id="UP001075354">
    <property type="component" value="Chromosome 12"/>
</dbReference>
<feature type="signal peptide" evidence="8">
    <location>
        <begin position="1"/>
        <end position="29"/>
    </location>
</feature>
<evidence type="ECO:0000256" key="8">
    <source>
        <dbReference type="SAM" id="SignalP"/>
    </source>
</evidence>
<name>A0AAV7X8A4_9NEOP</name>